<evidence type="ECO:0000256" key="1">
    <source>
        <dbReference type="ARBA" id="ARBA00022679"/>
    </source>
</evidence>
<evidence type="ECO:0000313" key="2">
    <source>
        <dbReference type="EMBL" id="GAA4170635.1"/>
    </source>
</evidence>
<dbReference type="RefSeq" id="WP_344752062.1">
    <property type="nucleotide sequence ID" value="NZ_BAABBW010000001.1"/>
</dbReference>
<dbReference type="SUPFAM" id="SSF89796">
    <property type="entry name" value="CoA-transferase family III (CaiB/BaiF)"/>
    <property type="match status" value="1"/>
</dbReference>
<keyword evidence="1" id="KW-0808">Transferase</keyword>
<dbReference type="InterPro" id="IPR023606">
    <property type="entry name" value="CoA-Trfase_III_dom_1_sf"/>
</dbReference>
<dbReference type="InterPro" id="IPR044855">
    <property type="entry name" value="CoA-Trfase_III_dom3_sf"/>
</dbReference>
<protein>
    <submittedName>
        <fullName evidence="2">CaiB/BaiF CoA-transferase family protein</fullName>
    </submittedName>
</protein>
<dbReference type="Pfam" id="PF02515">
    <property type="entry name" value="CoA_transf_3"/>
    <property type="match status" value="1"/>
</dbReference>
<dbReference type="EMBL" id="BAABBW010000001">
    <property type="protein sequence ID" value="GAA4170635.1"/>
    <property type="molecule type" value="Genomic_DNA"/>
</dbReference>
<dbReference type="InterPro" id="IPR050483">
    <property type="entry name" value="CoA-transferase_III_domain"/>
</dbReference>
<accession>A0ABP7ZUH3</accession>
<dbReference type="InterPro" id="IPR003673">
    <property type="entry name" value="CoA-Trfase_fam_III"/>
</dbReference>
<organism evidence="2 3">
    <name type="scientific">Gryllotalpicola koreensis</name>
    <dbReference type="NCBI Taxonomy" id="993086"/>
    <lineage>
        <taxon>Bacteria</taxon>
        <taxon>Bacillati</taxon>
        <taxon>Actinomycetota</taxon>
        <taxon>Actinomycetes</taxon>
        <taxon>Micrococcales</taxon>
        <taxon>Microbacteriaceae</taxon>
        <taxon>Gryllotalpicola</taxon>
    </lineage>
</organism>
<dbReference type="PANTHER" id="PTHR48207:SF3">
    <property type="entry name" value="SUCCINATE--HYDROXYMETHYLGLUTARATE COA-TRANSFERASE"/>
    <property type="match status" value="1"/>
</dbReference>
<dbReference type="Proteomes" id="UP001501079">
    <property type="component" value="Unassembled WGS sequence"/>
</dbReference>
<comment type="caution">
    <text evidence="2">The sequence shown here is derived from an EMBL/GenBank/DDBJ whole genome shotgun (WGS) entry which is preliminary data.</text>
</comment>
<dbReference type="Gene3D" id="3.40.50.10540">
    <property type="entry name" value="Crotonobetainyl-coa:carnitine coa-transferase, domain 1"/>
    <property type="match status" value="1"/>
</dbReference>
<proteinExistence type="predicted"/>
<reference evidence="3" key="1">
    <citation type="journal article" date="2019" name="Int. J. Syst. Evol. Microbiol.">
        <title>The Global Catalogue of Microorganisms (GCM) 10K type strain sequencing project: providing services to taxonomists for standard genome sequencing and annotation.</title>
        <authorList>
            <consortium name="The Broad Institute Genomics Platform"/>
            <consortium name="The Broad Institute Genome Sequencing Center for Infectious Disease"/>
            <person name="Wu L."/>
            <person name="Ma J."/>
        </authorList>
    </citation>
    <scope>NUCLEOTIDE SEQUENCE [LARGE SCALE GENOMIC DNA]</scope>
    <source>
        <strain evidence="3">JCM 17591</strain>
    </source>
</reference>
<gene>
    <name evidence="2" type="ORF">GCM10022287_08850</name>
</gene>
<dbReference type="PANTHER" id="PTHR48207">
    <property type="entry name" value="SUCCINATE--HYDROXYMETHYLGLUTARATE COA-TRANSFERASE"/>
    <property type="match status" value="1"/>
</dbReference>
<name>A0ABP7ZUH3_9MICO</name>
<keyword evidence="3" id="KW-1185">Reference proteome</keyword>
<evidence type="ECO:0000313" key="3">
    <source>
        <dbReference type="Proteomes" id="UP001501079"/>
    </source>
</evidence>
<dbReference type="Gene3D" id="3.30.1540.10">
    <property type="entry name" value="formyl-coa transferase, domain 3"/>
    <property type="match status" value="1"/>
</dbReference>
<sequence>MSAYSELPLAGIRAIEIEHGVAHYAGKLLSDLGAEVIKAEPAGGSPSRAAEPVVAGRSVPFDYYNTGKRSVALELDSESGRAELRALISAADLVVDDLSDSELQELGLSDETLGSLRPGIVHLSVTPFGASGPWRERLGSDLVSLAGGGVTASTGYDSVDGEPGEPITPTGGHAAHFGGVLAATYAVAALLAPRTEGVLRLDVSVHDVIAVSTEIAVSLWEFGKQTVVRHTGRHAAADLHTPEWQFRCADGRYISAITLYMNNRRFAAIKEWFAEDGLAHDLEDEKFATDKGRVENMHEIVAVMRSFFGGHDSDWLFSEAQRRQLPWAKVQLPQDLVDDPQLRARDFFTSVALPDGRLQEIPGHAWVGLPTIFDVPEQRMRAPELGEDAEILAVQKRS</sequence>